<dbReference type="OrthoDB" id="1421090at2759"/>
<keyword evidence="7" id="KW-0677">Repeat</keyword>
<keyword evidence="10 15" id="KW-0472">Membrane</keyword>
<feature type="region of interest" description="Disordered" evidence="14">
    <location>
        <begin position="942"/>
        <end position="978"/>
    </location>
</feature>
<evidence type="ECO:0000256" key="5">
    <source>
        <dbReference type="ARBA" id="ARBA00022692"/>
    </source>
</evidence>
<dbReference type="GO" id="GO:0045087">
    <property type="term" value="P:innate immune response"/>
    <property type="evidence" value="ECO:0007669"/>
    <property type="project" value="UniProtKB-KW"/>
</dbReference>
<feature type="chain" id="PRO_5034275140" evidence="16">
    <location>
        <begin position="24"/>
        <end position="978"/>
    </location>
</feature>
<dbReference type="Gene3D" id="3.40.50.10140">
    <property type="entry name" value="Toll/interleukin-1 receptor homology (TIR) domain"/>
    <property type="match status" value="1"/>
</dbReference>
<dbReference type="GO" id="GO:0007165">
    <property type="term" value="P:signal transduction"/>
    <property type="evidence" value="ECO:0007669"/>
    <property type="project" value="InterPro"/>
</dbReference>
<keyword evidence="9 15" id="KW-1133">Transmembrane helix</keyword>
<evidence type="ECO:0000256" key="12">
    <source>
        <dbReference type="ARBA" id="ARBA00023180"/>
    </source>
</evidence>
<keyword evidence="13" id="KW-0395">Inflammatory response</keyword>
<dbReference type="Proteomes" id="UP000694680">
    <property type="component" value="Chromosome 16"/>
</dbReference>
<dbReference type="GeneID" id="114477764"/>
<dbReference type="PROSITE" id="PS50104">
    <property type="entry name" value="TIR"/>
    <property type="match status" value="1"/>
</dbReference>
<dbReference type="PROSITE" id="PS51450">
    <property type="entry name" value="LRR"/>
    <property type="match status" value="6"/>
</dbReference>
<feature type="signal peptide" evidence="16">
    <location>
        <begin position="1"/>
        <end position="23"/>
    </location>
</feature>
<dbReference type="Ensembl" id="ENSGWIT00000021949.1">
    <property type="protein sequence ID" value="ENSGWIP00000019955.1"/>
    <property type="gene ID" value="ENSGWIG00000010863.1"/>
</dbReference>
<dbReference type="Pfam" id="PF01582">
    <property type="entry name" value="TIR"/>
    <property type="match status" value="1"/>
</dbReference>
<comment type="similarity">
    <text evidence="2">Belongs to the Toll-like receptor family.</text>
</comment>
<dbReference type="SUPFAM" id="SSF52075">
    <property type="entry name" value="Outer arm dynein light chain 1"/>
    <property type="match status" value="1"/>
</dbReference>
<keyword evidence="3" id="KW-0399">Innate immunity</keyword>
<dbReference type="PANTHER" id="PTHR24365:SF545">
    <property type="entry name" value="TOLL-LIKE RECEPTOR 12"/>
    <property type="match status" value="1"/>
</dbReference>
<dbReference type="AlphaFoldDB" id="A0A8C5EDA5"/>
<dbReference type="RefSeq" id="XP_028326142.1">
    <property type="nucleotide sequence ID" value="XM_028470341.1"/>
</dbReference>
<keyword evidence="6 16" id="KW-0732">Signal</keyword>
<proteinExistence type="inferred from homology"/>
<dbReference type="InterPro" id="IPR035897">
    <property type="entry name" value="Toll_tir_struct_dom_sf"/>
</dbReference>
<dbReference type="Pfam" id="PF13855">
    <property type="entry name" value="LRR_8"/>
    <property type="match status" value="5"/>
</dbReference>
<dbReference type="FunFam" id="3.80.10.10:FF:001164">
    <property type="entry name" value="GH01279p"/>
    <property type="match status" value="2"/>
</dbReference>
<keyword evidence="12" id="KW-0325">Glycoprotein</keyword>
<dbReference type="InterPro" id="IPR000157">
    <property type="entry name" value="TIR_dom"/>
</dbReference>
<dbReference type="SUPFAM" id="SSF52200">
    <property type="entry name" value="Toll/Interleukin receptor TIR domain"/>
    <property type="match status" value="1"/>
</dbReference>
<dbReference type="PANTHER" id="PTHR24365">
    <property type="entry name" value="TOLL-LIKE RECEPTOR"/>
    <property type="match status" value="1"/>
</dbReference>
<keyword evidence="8" id="KW-0391">Immunity</keyword>
<feature type="transmembrane region" description="Helical" evidence="15">
    <location>
        <begin position="740"/>
        <end position="760"/>
    </location>
</feature>
<evidence type="ECO:0000256" key="13">
    <source>
        <dbReference type="ARBA" id="ARBA00023198"/>
    </source>
</evidence>
<organism evidence="18 19">
    <name type="scientific">Gouania willdenowi</name>
    <name type="common">Blunt-snouted clingfish</name>
    <name type="synonym">Lepadogaster willdenowi</name>
    <dbReference type="NCBI Taxonomy" id="441366"/>
    <lineage>
        <taxon>Eukaryota</taxon>
        <taxon>Metazoa</taxon>
        <taxon>Chordata</taxon>
        <taxon>Craniata</taxon>
        <taxon>Vertebrata</taxon>
        <taxon>Euteleostomi</taxon>
        <taxon>Actinopterygii</taxon>
        <taxon>Neopterygii</taxon>
        <taxon>Teleostei</taxon>
        <taxon>Neoteleostei</taxon>
        <taxon>Acanthomorphata</taxon>
        <taxon>Ovalentaria</taxon>
        <taxon>Blenniimorphae</taxon>
        <taxon>Blenniiformes</taxon>
        <taxon>Gobiesocoidei</taxon>
        <taxon>Gobiesocidae</taxon>
        <taxon>Gobiesocinae</taxon>
        <taxon>Gouania</taxon>
    </lineage>
</organism>
<dbReference type="GO" id="GO:0038023">
    <property type="term" value="F:signaling receptor activity"/>
    <property type="evidence" value="ECO:0007669"/>
    <property type="project" value="TreeGrafter"/>
</dbReference>
<dbReference type="SMART" id="SM00364">
    <property type="entry name" value="LRR_BAC"/>
    <property type="match status" value="5"/>
</dbReference>
<evidence type="ECO:0000256" key="8">
    <source>
        <dbReference type="ARBA" id="ARBA00022859"/>
    </source>
</evidence>
<dbReference type="SMART" id="SM00255">
    <property type="entry name" value="TIR"/>
    <property type="match status" value="1"/>
</dbReference>
<keyword evidence="19" id="KW-1185">Reference proteome</keyword>
<accession>A0A8C5EDA5</accession>
<keyword evidence="4" id="KW-0433">Leucine-rich repeat</keyword>
<evidence type="ECO:0000256" key="1">
    <source>
        <dbReference type="ARBA" id="ARBA00004479"/>
    </source>
</evidence>
<name>A0A8C5EDA5_GOUWI</name>
<evidence type="ECO:0000313" key="18">
    <source>
        <dbReference type="Ensembl" id="ENSGWIP00000019955.1"/>
    </source>
</evidence>
<dbReference type="InterPro" id="IPR003591">
    <property type="entry name" value="Leu-rich_rpt_typical-subtyp"/>
</dbReference>
<dbReference type="InterPro" id="IPR001611">
    <property type="entry name" value="Leu-rich_rpt"/>
</dbReference>
<evidence type="ECO:0000256" key="4">
    <source>
        <dbReference type="ARBA" id="ARBA00022614"/>
    </source>
</evidence>
<evidence type="ECO:0000256" key="9">
    <source>
        <dbReference type="ARBA" id="ARBA00022989"/>
    </source>
</evidence>
<evidence type="ECO:0000256" key="6">
    <source>
        <dbReference type="ARBA" id="ARBA00022729"/>
    </source>
</evidence>
<reference evidence="18" key="3">
    <citation type="submission" date="2025-09" db="UniProtKB">
        <authorList>
            <consortium name="Ensembl"/>
        </authorList>
    </citation>
    <scope>IDENTIFICATION</scope>
</reference>
<protein>
    <submittedName>
        <fullName evidence="18">Toll-like receptor 13</fullName>
    </submittedName>
</protein>
<evidence type="ECO:0000259" key="17">
    <source>
        <dbReference type="PROSITE" id="PS50104"/>
    </source>
</evidence>
<evidence type="ECO:0000256" key="10">
    <source>
        <dbReference type="ARBA" id="ARBA00023136"/>
    </source>
</evidence>
<dbReference type="CTD" id="402884"/>
<dbReference type="Gene3D" id="3.80.10.10">
    <property type="entry name" value="Ribonuclease Inhibitor"/>
    <property type="match status" value="4"/>
</dbReference>
<keyword evidence="11" id="KW-0675">Receptor</keyword>
<dbReference type="SUPFAM" id="SSF52058">
    <property type="entry name" value="L domain-like"/>
    <property type="match status" value="2"/>
</dbReference>
<dbReference type="InterPro" id="IPR032675">
    <property type="entry name" value="LRR_dom_sf"/>
</dbReference>
<feature type="compositionally biased region" description="Basic and acidic residues" evidence="14">
    <location>
        <begin position="942"/>
        <end position="972"/>
    </location>
</feature>
<gene>
    <name evidence="18" type="primary">tlr21</name>
</gene>
<evidence type="ECO:0000256" key="3">
    <source>
        <dbReference type="ARBA" id="ARBA00022588"/>
    </source>
</evidence>
<evidence type="ECO:0000256" key="14">
    <source>
        <dbReference type="SAM" id="MobiDB-lite"/>
    </source>
</evidence>
<evidence type="ECO:0000313" key="19">
    <source>
        <dbReference type="Proteomes" id="UP000694680"/>
    </source>
</evidence>
<keyword evidence="5 15" id="KW-0812">Transmembrane</keyword>
<feature type="domain" description="TIR" evidence="17">
    <location>
        <begin position="791"/>
        <end position="938"/>
    </location>
</feature>
<dbReference type="FunFam" id="3.40.50.10140:FF:000001">
    <property type="entry name" value="Toll-like receptor 2"/>
    <property type="match status" value="1"/>
</dbReference>
<dbReference type="GO" id="GO:0005886">
    <property type="term" value="C:plasma membrane"/>
    <property type="evidence" value="ECO:0007669"/>
    <property type="project" value="TreeGrafter"/>
</dbReference>
<reference evidence="18" key="2">
    <citation type="submission" date="2025-08" db="UniProtKB">
        <authorList>
            <consortium name="Ensembl"/>
        </authorList>
    </citation>
    <scope>IDENTIFICATION</scope>
</reference>
<reference evidence="18" key="1">
    <citation type="submission" date="2020-06" db="EMBL/GenBank/DDBJ databases">
        <authorList>
            <consortium name="Wellcome Sanger Institute Data Sharing"/>
        </authorList>
    </citation>
    <scope>NUCLEOTIDE SEQUENCE [LARGE SCALE GENOMIC DNA]</scope>
</reference>
<comment type="subcellular location">
    <subcellularLocation>
        <location evidence="1">Membrane</location>
        <topology evidence="1">Single-pass type I membrane protein</topology>
    </subcellularLocation>
</comment>
<evidence type="ECO:0000256" key="16">
    <source>
        <dbReference type="SAM" id="SignalP"/>
    </source>
</evidence>
<evidence type="ECO:0000256" key="7">
    <source>
        <dbReference type="ARBA" id="ARBA00022737"/>
    </source>
</evidence>
<evidence type="ECO:0000256" key="15">
    <source>
        <dbReference type="SAM" id="Phobius"/>
    </source>
</evidence>
<dbReference type="GO" id="GO:0006954">
    <property type="term" value="P:inflammatory response"/>
    <property type="evidence" value="ECO:0007669"/>
    <property type="project" value="UniProtKB-KW"/>
</dbReference>
<evidence type="ECO:0000256" key="2">
    <source>
        <dbReference type="ARBA" id="ARBA00009634"/>
    </source>
</evidence>
<sequence length="978" mass="112937">MGTVFLQLLSITVLLCAVQLIASYSFKNCIEKQRGSVFQCISRKDKDLSALLKDLPPTATNLNITHNNLGVIPNNSFDNLTLLQYLRLDDNKLTDICQFAFQSLHQLQYLNLSLNQLSHLNPRVFRNLHNLTSLFLANNNLKQLPEDIFSDLTNLTTLILRHNLLTNFSGIVKAVFHLKSLVVLDLCFNNLTSLSHDNVTLPKTLTKLYLSKNYLHELACDKLFLGSIKILDLSYNANLSTISFHGIDLGQINFLILRSTKVDILEFLNISNVNPANVDYSGVILHPGLLKQLCSALQQKKIKRLKKLRLGDNGIHKLENTTLNDCPIINEYLDLSHNKFNETDCLMFLNKQTKITNLTMEHNYLMSLPSCKTQNVTFFKNLIELNFRYNRILSVMANAFYQTPNLMTLKLNINKLAYLEIKAFKGLKKLVTLRLDNNLITDLLKCFDDLINLNTLNLRNNRIDVIFEDTFQTLEKLTTLDLGGNKITHIKPSGLNGLKSLSKFYLDGNKLKTIENSLSPVFQDTLTVLDLEGNMIEFTYHAASSPFRNFSKLTDLKLSGQKPHGLIVLPHTIFRGLYSLEYLYLTNNNIRFLHPDTFNDLTSLQFLTLDNCCVGVANLHPGVFKNLRNLTKLTVENMGIQNFSKDVFSNLTQLSRLQMNNNALQSISVDALQSLPNLQYIDLRNTPLSCTCDNSLLQSYALQNPTLQVVNLYQLPCPQDKKHNFYNFDVNVCYLDFGKYMFISTVIVVFLFTVTPLLYIKLYWKMKYSYYIFCAWFSEQWSRFREGKENCKYDAFISYNSSDEQWVMDQLLPNLEGNGSTFKLCLHHRDFELGRYIVDNIVSAVYSSRKTVCVVSRNFLQSEWCSLEMQLASYRLFDEHRDVLLLVFLHPISERQLSSYHRMRKVMLKKTYLQWPGMDCTDPAKAQELFWTQLRRAIRTDGRMEREETGLRDETETPENKETKELDYKSDDNYYLFP</sequence>
<evidence type="ECO:0000256" key="11">
    <source>
        <dbReference type="ARBA" id="ARBA00023170"/>
    </source>
</evidence>
<dbReference type="SMART" id="SM00369">
    <property type="entry name" value="LRR_TYP"/>
    <property type="match status" value="17"/>
</dbReference>
<dbReference type="SMART" id="SM00365">
    <property type="entry name" value="LRR_SD22"/>
    <property type="match status" value="9"/>
</dbReference>